<dbReference type="Proteomes" id="UP000595437">
    <property type="component" value="Chromosome 1"/>
</dbReference>
<accession>A0A7T8QV89</accession>
<name>A0A7T8QV89_CALRO</name>
<evidence type="ECO:0000313" key="2">
    <source>
        <dbReference type="EMBL" id="QQP56317.1"/>
    </source>
</evidence>
<keyword evidence="3" id="KW-1185">Reference proteome</keyword>
<reference evidence="3" key="1">
    <citation type="submission" date="2021-01" db="EMBL/GenBank/DDBJ databases">
        <title>Caligus Genome Assembly.</title>
        <authorList>
            <person name="Gallardo-Escarate C."/>
        </authorList>
    </citation>
    <scope>NUCLEOTIDE SEQUENCE [LARGE SCALE GENOMIC DNA]</scope>
</reference>
<keyword evidence="1" id="KW-0732">Signal</keyword>
<evidence type="ECO:0000313" key="3">
    <source>
        <dbReference type="Proteomes" id="UP000595437"/>
    </source>
</evidence>
<dbReference type="AlphaFoldDB" id="A0A7T8QV89"/>
<feature type="non-terminal residue" evidence="2">
    <location>
        <position position="60"/>
    </location>
</feature>
<protein>
    <submittedName>
        <fullName evidence="2">Uncharacterized protein</fullName>
    </submittedName>
</protein>
<organism evidence="2 3">
    <name type="scientific">Caligus rogercresseyi</name>
    <name type="common">Sea louse</name>
    <dbReference type="NCBI Taxonomy" id="217165"/>
    <lineage>
        <taxon>Eukaryota</taxon>
        <taxon>Metazoa</taxon>
        <taxon>Ecdysozoa</taxon>
        <taxon>Arthropoda</taxon>
        <taxon>Crustacea</taxon>
        <taxon>Multicrustacea</taxon>
        <taxon>Hexanauplia</taxon>
        <taxon>Copepoda</taxon>
        <taxon>Siphonostomatoida</taxon>
        <taxon>Caligidae</taxon>
        <taxon>Caligus</taxon>
    </lineage>
</organism>
<proteinExistence type="predicted"/>
<evidence type="ECO:0000256" key="1">
    <source>
        <dbReference type="SAM" id="SignalP"/>
    </source>
</evidence>
<gene>
    <name evidence="2" type="ORF">FKW44_000932</name>
</gene>
<feature type="chain" id="PRO_5030726715" evidence="1">
    <location>
        <begin position="22"/>
        <end position="60"/>
    </location>
</feature>
<sequence>MKSMVYLVLLGVVLLISATTAQRPAKAPAVASAAAAAPAGGGFNDCLCQCISLQFVDSRG</sequence>
<feature type="signal peptide" evidence="1">
    <location>
        <begin position="1"/>
        <end position="21"/>
    </location>
</feature>
<dbReference type="EMBL" id="CP045890">
    <property type="protein sequence ID" value="QQP56317.1"/>
    <property type="molecule type" value="Genomic_DNA"/>
</dbReference>